<name>A0A495J863_9SPHI</name>
<keyword evidence="3" id="KW-1185">Reference proteome</keyword>
<dbReference type="AlphaFoldDB" id="A0A495J863"/>
<proteinExistence type="predicted"/>
<organism evidence="2 3">
    <name type="scientific">Mucilaginibacter gracilis</name>
    <dbReference type="NCBI Taxonomy" id="423350"/>
    <lineage>
        <taxon>Bacteria</taxon>
        <taxon>Pseudomonadati</taxon>
        <taxon>Bacteroidota</taxon>
        <taxon>Sphingobacteriia</taxon>
        <taxon>Sphingobacteriales</taxon>
        <taxon>Sphingobacteriaceae</taxon>
        <taxon>Mucilaginibacter</taxon>
    </lineage>
</organism>
<dbReference type="EMBL" id="RBKU01000001">
    <property type="protein sequence ID" value="RKR85180.1"/>
    <property type="molecule type" value="Genomic_DNA"/>
</dbReference>
<dbReference type="RefSeq" id="WP_147425751.1">
    <property type="nucleotide sequence ID" value="NZ_RBKU01000001.1"/>
</dbReference>
<feature type="signal peptide" evidence="1">
    <location>
        <begin position="1"/>
        <end position="18"/>
    </location>
</feature>
<accession>A0A495J863</accession>
<evidence type="ECO:0000256" key="1">
    <source>
        <dbReference type="SAM" id="SignalP"/>
    </source>
</evidence>
<sequence length="117" mass="12468">MKKLIFIGFCAISFAAQAHGVKPVTIEKKPELKKVESATAFEDCIVTVEKSGIVDFTCMYTGTETIVTISTSCTVTSSATETPCSDAFNRANQCATAAMGKATQEKMTQLQNSCIAP</sequence>
<evidence type="ECO:0000313" key="3">
    <source>
        <dbReference type="Proteomes" id="UP000268007"/>
    </source>
</evidence>
<protein>
    <submittedName>
        <fullName evidence="2">Uncharacterized protein</fullName>
    </submittedName>
</protein>
<comment type="caution">
    <text evidence="2">The sequence shown here is derived from an EMBL/GenBank/DDBJ whole genome shotgun (WGS) entry which is preliminary data.</text>
</comment>
<reference evidence="2 3" key="1">
    <citation type="submission" date="2018-10" db="EMBL/GenBank/DDBJ databases">
        <title>Genomic Encyclopedia of Archaeal and Bacterial Type Strains, Phase II (KMG-II): from individual species to whole genera.</title>
        <authorList>
            <person name="Goeker M."/>
        </authorList>
    </citation>
    <scope>NUCLEOTIDE SEQUENCE [LARGE SCALE GENOMIC DNA]</scope>
    <source>
        <strain evidence="2 3">DSM 18602</strain>
    </source>
</reference>
<dbReference type="Proteomes" id="UP000268007">
    <property type="component" value="Unassembled WGS sequence"/>
</dbReference>
<gene>
    <name evidence="2" type="ORF">BDD43_5441</name>
</gene>
<keyword evidence="1" id="KW-0732">Signal</keyword>
<evidence type="ECO:0000313" key="2">
    <source>
        <dbReference type="EMBL" id="RKR85180.1"/>
    </source>
</evidence>
<feature type="chain" id="PRO_5019712420" evidence="1">
    <location>
        <begin position="19"/>
        <end position="117"/>
    </location>
</feature>